<proteinExistence type="predicted"/>
<dbReference type="InterPro" id="IPR046045">
    <property type="entry name" value="DUF6003"/>
</dbReference>
<organism evidence="1 2">
    <name type="scientific">Streptomyces solincola</name>
    <dbReference type="NCBI Taxonomy" id="2100817"/>
    <lineage>
        <taxon>Bacteria</taxon>
        <taxon>Bacillati</taxon>
        <taxon>Actinomycetota</taxon>
        <taxon>Actinomycetes</taxon>
        <taxon>Kitasatosporales</taxon>
        <taxon>Streptomycetaceae</taxon>
        <taxon>Streptomyces</taxon>
    </lineage>
</organism>
<dbReference type="RefSeq" id="WP_105866951.1">
    <property type="nucleotide sequence ID" value="NZ_PVLV01000016.1"/>
</dbReference>
<evidence type="ECO:0000313" key="2">
    <source>
        <dbReference type="Proteomes" id="UP000239322"/>
    </source>
</evidence>
<accession>A0A2S9Q2U8</accession>
<dbReference type="EMBL" id="PVLV01000016">
    <property type="protein sequence ID" value="PRH80972.1"/>
    <property type="molecule type" value="Genomic_DNA"/>
</dbReference>
<comment type="caution">
    <text evidence="1">The sequence shown here is derived from an EMBL/GenBank/DDBJ whole genome shotgun (WGS) entry which is preliminary data.</text>
</comment>
<dbReference type="Pfam" id="PF19466">
    <property type="entry name" value="DUF6003"/>
    <property type="match status" value="1"/>
</dbReference>
<reference evidence="1 2" key="1">
    <citation type="submission" date="2018-03" db="EMBL/GenBank/DDBJ databases">
        <title>Novel Streptomyces sp. from soil.</title>
        <authorList>
            <person name="Tan G.Y.A."/>
            <person name="Lee Z.Y."/>
        </authorList>
    </citation>
    <scope>NUCLEOTIDE SEQUENCE [LARGE SCALE GENOMIC DNA]</scope>
    <source>
        <strain evidence="1 2">ST5x</strain>
    </source>
</reference>
<dbReference type="OrthoDB" id="4285286at2"/>
<name>A0A2S9Q2U8_9ACTN</name>
<sequence length="144" mass="14782">MTDDAYLYLSDGRVTTGAPGVPLSAVGGLECLETSAVQAWFGAQGVAADSPALRLVVPEETPAIPEEAERLPVPLTGEELARARQAAASGVRSSVEAELMAYQNCAGDRDELLRRAVASGLPAHRIAELTGLDPATVAAAAGAR</sequence>
<gene>
    <name evidence="1" type="ORF">C6N75_01210</name>
</gene>
<dbReference type="AlphaFoldDB" id="A0A2S9Q2U8"/>
<protein>
    <submittedName>
        <fullName evidence="1">Uncharacterized protein</fullName>
    </submittedName>
</protein>
<evidence type="ECO:0000313" key="1">
    <source>
        <dbReference type="EMBL" id="PRH80972.1"/>
    </source>
</evidence>
<dbReference type="Proteomes" id="UP000239322">
    <property type="component" value="Unassembled WGS sequence"/>
</dbReference>
<keyword evidence="2" id="KW-1185">Reference proteome</keyword>